<reference evidence="4 5" key="1">
    <citation type="submission" date="2016-09" db="EMBL/GenBank/DDBJ databases">
        <title>Genome sequence of Eubacterium angustum.</title>
        <authorList>
            <person name="Poehlein A."/>
            <person name="Daniel R."/>
        </authorList>
    </citation>
    <scope>NUCLEOTIDE SEQUENCE [LARGE SCALE GENOMIC DNA]</scope>
    <source>
        <strain evidence="4 5">DSM 1989</strain>
    </source>
</reference>
<evidence type="ECO:0000313" key="4">
    <source>
        <dbReference type="EMBL" id="OHW61645.1"/>
    </source>
</evidence>
<proteinExistence type="predicted"/>
<feature type="transmembrane region" description="Helical" evidence="3">
    <location>
        <begin position="159"/>
        <end position="176"/>
    </location>
</feature>
<evidence type="ECO:0000313" key="5">
    <source>
        <dbReference type="Proteomes" id="UP000180254"/>
    </source>
</evidence>
<gene>
    <name evidence="4" type="ORF">EUAN_19650</name>
</gene>
<accession>A0A1S1V5D6</accession>
<sequence length="182" mass="18994">MNHTIENSSIKRRSERSKTREMVIMGLSIALVYVATLIQFELPTPNGGGLVHLGTGMSYILALVYGKKIGAVSGSVAMGMFDILSKYTIWAPTTIITRAIMGYVVGMIATKNGESGDSFARNAIAIVVGGAIMIAGYYVGEAVTFGNWITPAASVGGNLLQIIVGGAGALAIVPALKKSKVL</sequence>
<dbReference type="Gene3D" id="1.10.1760.20">
    <property type="match status" value="1"/>
</dbReference>
<dbReference type="Pfam" id="PF07155">
    <property type="entry name" value="ECF-ribofla_trS"/>
    <property type="match status" value="1"/>
</dbReference>
<dbReference type="AlphaFoldDB" id="A0A1S1V5D6"/>
<dbReference type="STRING" id="39480.EUAN_19650"/>
<dbReference type="Proteomes" id="UP000180254">
    <property type="component" value="Unassembled WGS sequence"/>
</dbReference>
<name>A0A1S1V5D6_9FIRM</name>
<evidence type="ECO:0008006" key="6">
    <source>
        <dbReference type="Google" id="ProtNLM"/>
    </source>
</evidence>
<keyword evidence="3" id="KW-0472">Membrane</keyword>
<keyword evidence="1 3" id="KW-0812">Transmembrane</keyword>
<dbReference type="RefSeq" id="WP_245674482.1">
    <property type="nucleotide sequence ID" value="NZ_MKIE01000009.1"/>
</dbReference>
<feature type="transmembrane region" description="Helical" evidence="3">
    <location>
        <begin position="122"/>
        <end position="139"/>
    </location>
</feature>
<evidence type="ECO:0000256" key="3">
    <source>
        <dbReference type="SAM" id="Phobius"/>
    </source>
</evidence>
<dbReference type="GO" id="GO:0016020">
    <property type="term" value="C:membrane"/>
    <property type="evidence" value="ECO:0007669"/>
    <property type="project" value="InterPro"/>
</dbReference>
<evidence type="ECO:0000256" key="1">
    <source>
        <dbReference type="ARBA" id="ARBA00022692"/>
    </source>
</evidence>
<keyword evidence="2 3" id="KW-1133">Transmembrane helix</keyword>
<evidence type="ECO:0000256" key="2">
    <source>
        <dbReference type="ARBA" id="ARBA00022989"/>
    </source>
</evidence>
<dbReference type="PANTHER" id="PTHR37815">
    <property type="entry name" value="UPF0397 PROTEIN BC_2624-RELATED"/>
    <property type="match status" value="1"/>
</dbReference>
<dbReference type="EMBL" id="MKIE01000009">
    <property type="protein sequence ID" value="OHW61645.1"/>
    <property type="molecule type" value="Genomic_DNA"/>
</dbReference>
<organism evidence="4 5">
    <name type="scientific">Andreesenia angusta</name>
    <dbReference type="NCBI Taxonomy" id="39480"/>
    <lineage>
        <taxon>Bacteria</taxon>
        <taxon>Bacillati</taxon>
        <taxon>Bacillota</taxon>
        <taxon>Tissierellia</taxon>
        <taxon>Tissierellales</taxon>
        <taxon>Gottschalkiaceae</taxon>
        <taxon>Andreesenia</taxon>
    </lineage>
</organism>
<comment type="caution">
    <text evidence="4">The sequence shown here is derived from an EMBL/GenBank/DDBJ whole genome shotgun (WGS) entry which is preliminary data.</text>
</comment>
<dbReference type="PANTHER" id="PTHR37815:SF3">
    <property type="entry name" value="UPF0397 PROTEIN SPR0429"/>
    <property type="match status" value="1"/>
</dbReference>
<dbReference type="InterPro" id="IPR009825">
    <property type="entry name" value="ECF_substrate-spec-like"/>
</dbReference>
<feature type="transmembrane region" description="Helical" evidence="3">
    <location>
        <begin position="21"/>
        <end position="40"/>
    </location>
</feature>
<keyword evidence="5" id="KW-1185">Reference proteome</keyword>
<protein>
    <recommendedName>
        <fullName evidence="6">Thiamine transporter HmpT</fullName>
    </recommendedName>
</protein>
<feature type="transmembrane region" description="Helical" evidence="3">
    <location>
        <begin position="89"/>
        <end position="110"/>
    </location>
</feature>